<dbReference type="GO" id="GO:0006508">
    <property type="term" value="P:proteolysis"/>
    <property type="evidence" value="ECO:0007669"/>
    <property type="project" value="UniProtKB-KW"/>
</dbReference>
<sequence length="176" mass="19765">MTRTRACAILRVTFDGREEAMIVIASEAYEQLMEACRTAYPAEACGLLIAAGGPGGPIDRIRPVRNAHPRPESGYRFDPADWVRAWTETRQSRRRIAGFYHSHPHGAPVLSAADLAGWRQFGSPDFTYWIISLRDFEQPETAAYRMQGSVPDAPLMPAEIRIQIAERHDVARRDSV</sequence>
<dbReference type="Gene3D" id="3.40.140.10">
    <property type="entry name" value="Cytidine Deaminase, domain 2"/>
    <property type="match status" value="1"/>
</dbReference>
<evidence type="ECO:0000313" key="7">
    <source>
        <dbReference type="EMBL" id="CAG5088349.1"/>
    </source>
</evidence>
<evidence type="ECO:0000313" key="8">
    <source>
        <dbReference type="Proteomes" id="UP000681526"/>
    </source>
</evidence>
<keyword evidence="4" id="KW-0862">Zinc</keyword>
<evidence type="ECO:0000256" key="4">
    <source>
        <dbReference type="ARBA" id="ARBA00022833"/>
    </source>
</evidence>
<gene>
    <name evidence="7" type="primary">txxe 2601</name>
    <name evidence="7" type="ORF">TXXE_11860</name>
</gene>
<evidence type="ECO:0000256" key="2">
    <source>
        <dbReference type="ARBA" id="ARBA00022723"/>
    </source>
</evidence>
<reference evidence="7 8" key="1">
    <citation type="submission" date="2021-04" db="EMBL/GenBank/DDBJ databases">
        <authorList>
            <person name="Rakotoarivonina H."/>
        </authorList>
    </citation>
    <scope>NUCLEOTIDE SEQUENCE [LARGE SCALE GENOMIC DNA]</scope>
    <source>
        <strain evidence="7 8">XE</strain>
    </source>
</reference>
<keyword evidence="1 7" id="KW-0645">Protease</keyword>
<keyword evidence="8" id="KW-1185">Reference proteome</keyword>
<proteinExistence type="predicted"/>
<keyword evidence="2" id="KW-0479">Metal-binding</keyword>
<evidence type="ECO:0000259" key="6">
    <source>
        <dbReference type="Pfam" id="PF14464"/>
    </source>
</evidence>
<comment type="caution">
    <text evidence="7">The sequence shown here is derived from an EMBL/GenBank/DDBJ whole genome shotgun (WGS) entry which is preliminary data.</text>
</comment>
<keyword evidence="3" id="KW-0378">Hydrolase</keyword>
<dbReference type="PANTHER" id="PTHR34858">
    <property type="entry name" value="CYSO-CYSTEINE PEPTIDASE"/>
    <property type="match status" value="1"/>
</dbReference>
<organism evidence="7 8">
    <name type="scientific">Thermobacillus xylanilyticus</name>
    <dbReference type="NCBI Taxonomy" id="76633"/>
    <lineage>
        <taxon>Bacteria</taxon>
        <taxon>Bacillati</taxon>
        <taxon>Bacillota</taxon>
        <taxon>Bacilli</taxon>
        <taxon>Bacillales</taxon>
        <taxon>Paenibacillaceae</taxon>
        <taxon>Thermobacillus</taxon>
    </lineage>
</organism>
<protein>
    <submittedName>
        <fullName evidence="7">Metal-dependent protease of the PAD1/JAB1 superfamily</fullName>
    </submittedName>
</protein>
<dbReference type="GO" id="GO:0008233">
    <property type="term" value="F:peptidase activity"/>
    <property type="evidence" value="ECO:0007669"/>
    <property type="project" value="UniProtKB-KW"/>
</dbReference>
<evidence type="ECO:0000256" key="5">
    <source>
        <dbReference type="ARBA" id="ARBA00023049"/>
    </source>
</evidence>
<dbReference type="InterPro" id="IPR028090">
    <property type="entry name" value="JAB_dom_prok"/>
</dbReference>
<evidence type="ECO:0000256" key="1">
    <source>
        <dbReference type="ARBA" id="ARBA00022670"/>
    </source>
</evidence>
<dbReference type="PANTHER" id="PTHR34858:SF1">
    <property type="entry name" value="CYSO-CYSTEINE PEPTIDASE"/>
    <property type="match status" value="1"/>
</dbReference>
<dbReference type="CDD" id="cd08070">
    <property type="entry name" value="MPN_like"/>
    <property type="match status" value="1"/>
</dbReference>
<dbReference type="InterPro" id="IPR051929">
    <property type="entry name" value="VirAsm_ModProt"/>
</dbReference>
<keyword evidence="5" id="KW-0482">Metalloprotease</keyword>
<name>A0ABN7S277_THEXY</name>
<evidence type="ECO:0000256" key="3">
    <source>
        <dbReference type="ARBA" id="ARBA00022801"/>
    </source>
</evidence>
<feature type="domain" description="JAB" evidence="6">
    <location>
        <begin position="27"/>
        <end position="141"/>
    </location>
</feature>
<dbReference type="Proteomes" id="UP000681526">
    <property type="component" value="Unassembled WGS sequence"/>
</dbReference>
<dbReference type="Pfam" id="PF14464">
    <property type="entry name" value="Prok-JAB"/>
    <property type="match status" value="1"/>
</dbReference>
<dbReference type="EMBL" id="CAJRAY010000056">
    <property type="protein sequence ID" value="CAG5088349.1"/>
    <property type="molecule type" value="Genomic_DNA"/>
</dbReference>
<dbReference type="SUPFAM" id="SSF102712">
    <property type="entry name" value="JAB1/MPN domain"/>
    <property type="match status" value="1"/>
</dbReference>
<accession>A0ABN7S277</accession>